<dbReference type="EMBL" id="JAPMOS010000041">
    <property type="protein sequence ID" value="KAJ4457689.1"/>
    <property type="molecule type" value="Genomic_DNA"/>
</dbReference>
<gene>
    <name evidence="5" type="ORF">PAPYR_6715</name>
</gene>
<evidence type="ECO:0000256" key="3">
    <source>
        <dbReference type="PROSITE-ProRule" id="PRU00221"/>
    </source>
</evidence>
<dbReference type="PROSITE" id="PS00678">
    <property type="entry name" value="WD_REPEATS_1"/>
    <property type="match status" value="2"/>
</dbReference>
<evidence type="ECO:0000313" key="6">
    <source>
        <dbReference type="Proteomes" id="UP001141327"/>
    </source>
</evidence>
<dbReference type="Proteomes" id="UP001141327">
    <property type="component" value="Unassembled WGS sequence"/>
</dbReference>
<evidence type="ECO:0000256" key="1">
    <source>
        <dbReference type="ARBA" id="ARBA00022574"/>
    </source>
</evidence>
<dbReference type="InterPro" id="IPR036322">
    <property type="entry name" value="WD40_repeat_dom_sf"/>
</dbReference>
<keyword evidence="1 3" id="KW-0853">WD repeat</keyword>
<dbReference type="InterPro" id="IPR001680">
    <property type="entry name" value="WD40_rpt"/>
</dbReference>
<feature type="repeat" description="WD" evidence="3">
    <location>
        <begin position="110"/>
        <end position="151"/>
    </location>
</feature>
<evidence type="ECO:0000256" key="4">
    <source>
        <dbReference type="SAM" id="MobiDB-lite"/>
    </source>
</evidence>
<feature type="repeat" description="WD" evidence="3">
    <location>
        <begin position="69"/>
        <end position="110"/>
    </location>
</feature>
<evidence type="ECO:0000313" key="5">
    <source>
        <dbReference type="EMBL" id="KAJ4457689.1"/>
    </source>
</evidence>
<feature type="compositionally biased region" description="Low complexity" evidence="4">
    <location>
        <begin position="1"/>
        <end position="15"/>
    </location>
</feature>
<dbReference type="Pfam" id="PF00400">
    <property type="entry name" value="WD40"/>
    <property type="match status" value="4"/>
</dbReference>
<dbReference type="Gene3D" id="2.130.10.10">
    <property type="entry name" value="YVTN repeat-like/Quinoprotein amine dehydrogenase"/>
    <property type="match status" value="1"/>
</dbReference>
<dbReference type="PROSITE" id="PS50294">
    <property type="entry name" value="WD_REPEATS_REGION"/>
    <property type="match status" value="3"/>
</dbReference>
<reference evidence="5" key="1">
    <citation type="journal article" date="2022" name="bioRxiv">
        <title>Genomics of Preaxostyla Flagellates Illuminates Evolutionary Transitions and the Path Towards Mitochondrial Loss.</title>
        <authorList>
            <person name="Novak L.V.F."/>
            <person name="Treitli S.C."/>
            <person name="Pyrih J."/>
            <person name="Halakuc P."/>
            <person name="Pipaliya S.V."/>
            <person name="Vacek V."/>
            <person name="Brzon O."/>
            <person name="Soukal P."/>
            <person name="Eme L."/>
            <person name="Dacks J.B."/>
            <person name="Karnkowska A."/>
            <person name="Elias M."/>
            <person name="Hampl V."/>
        </authorList>
    </citation>
    <scope>NUCLEOTIDE SEQUENCE</scope>
    <source>
        <strain evidence="5">RCP-MX</strain>
    </source>
</reference>
<dbReference type="InterPro" id="IPR015943">
    <property type="entry name" value="WD40/YVTN_repeat-like_dom_sf"/>
</dbReference>
<dbReference type="PANTHER" id="PTHR10971">
    <property type="entry name" value="MRNA EXPORT FACTOR AND BUB3"/>
    <property type="match status" value="1"/>
</dbReference>
<dbReference type="SUPFAM" id="SSF50978">
    <property type="entry name" value="WD40 repeat-like"/>
    <property type="match status" value="1"/>
</dbReference>
<feature type="repeat" description="WD" evidence="3">
    <location>
        <begin position="24"/>
        <end position="65"/>
    </location>
</feature>
<proteinExistence type="predicted"/>
<feature type="region of interest" description="Disordered" evidence="4">
    <location>
        <begin position="1"/>
        <end position="20"/>
    </location>
</feature>
<sequence length="348" mass="38642">MAYYAQPAAPAAAAPAGPPDYEVQNVQDDTISSLAWSPNANLLCAASWNNDVRVWEMNQSGIVPRAALQPAHTGPVLAASWMPDGTGILTASADKMAKLWNLSTNQAQQIAAHDGPIRDVEFFPDQRVFITTSWDRTLRVWNGQQGTPVNRVQLPERVWCCHSRGVYLAIACADKNIYSFDMRNLAQPFRTDASKDNQTTVVKIFPDQTGLTHASNDGRVSILWYQENPAIGRKNFAFKCHRDVTKKEVHGINDICFHPTFGTFVTAGGDCSYIFWDHISQQRLAKPAKKTTPVTAVAFNNSGQYLAYALGYDWERGFDGNTPEKRTQIFLHQVTEDEVKPKPKAPGT</sequence>
<accession>A0ABQ8UEH8</accession>
<dbReference type="PROSITE" id="PS50082">
    <property type="entry name" value="WD_REPEATS_2"/>
    <property type="match status" value="3"/>
</dbReference>
<evidence type="ECO:0000256" key="2">
    <source>
        <dbReference type="ARBA" id="ARBA00022737"/>
    </source>
</evidence>
<name>A0ABQ8UEH8_9EUKA</name>
<dbReference type="SMART" id="SM00320">
    <property type="entry name" value="WD40"/>
    <property type="match status" value="5"/>
</dbReference>
<comment type="caution">
    <text evidence="5">The sequence shown here is derived from an EMBL/GenBank/DDBJ whole genome shotgun (WGS) entry which is preliminary data.</text>
</comment>
<protein>
    <submittedName>
        <fullName evidence="5">Uncharacterized protein</fullName>
    </submittedName>
</protein>
<keyword evidence="2" id="KW-0677">Repeat</keyword>
<dbReference type="InterPro" id="IPR019775">
    <property type="entry name" value="WD40_repeat_CS"/>
</dbReference>
<organism evidence="5 6">
    <name type="scientific">Paratrimastix pyriformis</name>
    <dbReference type="NCBI Taxonomy" id="342808"/>
    <lineage>
        <taxon>Eukaryota</taxon>
        <taxon>Metamonada</taxon>
        <taxon>Preaxostyla</taxon>
        <taxon>Paratrimastigidae</taxon>
        <taxon>Paratrimastix</taxon>
    </lineage>
</organism>
<keyword evidence="6" id="KW-1185">Reference proteome</keyword>